<dbReference type="GO" id="GO:0006740">
    <property type="term" value="P:NADPH regeneration"/>
    <property type="evidence" value="ECO:0007669"/>
    <property type="project" value="TreeGrafter"/>
</dbReference>
<dbReference type="Proteomes" id="UP000803844">
    <property type="component" value="Unassembled WGS sequence"/>
</dbReference>
<dbReference type="InterPro" id="IPR036291">
    <property type="entry name" value="NAD(P)-bd_dom_sf"/>
</dbReference>
<dbReference type="InterPro" id="IPR000683">
    <property type="entry name" value="Gfo/Idh/MocA-like_OxRdtase_N"/>
</dbReference>
<dbReference type="Pfam" id="PF02894">
    <property type="entry name" value="GFO_IDH_MocA_C"/>
    <property type="match status" value="1"/>
</dbReference>
<gene>
    <name evidence="3" type="ORF">M406DRAFT_264750</name>
</gene>
<proteinExistence type="predicted"/>
<dbReference type="GO" id="GO:0016491">
    <property type="term" value="F:oxidoreductase activity"/>
    <property type="evidence" value="ECO:0007669"/>
    <property type="project" value="TreeGrafter"/>
</dbReference>
<dbReference type="GeneID" id="63834817"/>
<name>A0A9P5CLK5_CRYP1</name>
<dbReference type="PANTHER" id="PTHR42840:SF5">
    <property type="entry name" value="NAD(P)-BINDING ROSSMANN-FOLD SUPERFAMILY PROTEIN"/>
    <property type="match status" value="1"/>
</dbReference>
<dbReference type="RefSeq" id="XP_040773090.1">
    <property type="nucleotide sequence ID" value="XM_040917688.1"/>
</dbReference>
<dbReference type="AlphaFoldDB" id="A0A9P5CLK5"/>
<dbReference type="PANTHER" id="PTHR42840">
    <property type="entry name" value="NAD(P)-BINDING ROSSMANN-FOLD SUPERFAMILY PROTEIN-RELATED"/>
    <property type="match status" value="1"/>
</dbReference>
<accession>A0A9P5CLK5</accession>
<dbReference type="GO" id="GO:0005737">
    <property type="term" value="C:cytoplasm"/>
    <property type="evidence" value="ECO:0007669"/>
    <property type="project" value="TreeGrafter"/>
</dbReference>
<dbReference type="Gene3D" id="3.30.360.10">
    <property type="entry name" value="Dihydrodipicolinate Reductase, domain 2"/>
    <property type="match status" value="1"/>
</dbReference>
<comment type="caution">
    <text evidence="3">The sequence shown here is derived from an EMBL/GenBank/DDBJ whole genome shotgun (WGS) entry which is preliminary data.</text>
</comment>
<feature type="domain" description="Gfo/Idh/MocA-like oxidoreductase C-terminal" evidence="2">
    <location>
        <begin position="153"/>
        <end position="335"/>
    </location>
</feature>
<organism evidence="3 4">
    <name type="scientific">Cryphonectria parasitica (strain ATCC 38755 / EP155)</name>
    <dbReference type="NCBI Taxonomy" id="660469"/>
    <lineage>
        <taxon>Eukaryota</taxon>
        <taxon>Fungi</taxon>
        <taxon>Dikarya</taxon>
        <taxon>Ascomycota</taxon>
        <taxon>Pezizomycotina</taxon>
        <taxon>Sordariomycetes</taxon>
        <taxon>Sordariomycetidae</taxon>
        <taxon>Diaporthales</taxon>
        <taxon>Cryphonectriaceae</taxon>
        <taxon>Cryphonectria-Endothia species complex</taxon>
        <taxon>Cryphonectria</taxon>
    </lineage>
</organism>
<sequence length="347" mass="37918">MIRIALLGAGNFVRDEHLPAIQACDVFDLKAVYSRSQASAQAVASEAKSPVDIYYDSPEMQGVSLEDLLQRKDISAVIVCLPIIIQPDVIRKAIEAGKHVLSEKPIAKDLATGVSLLDWYRSQSNPPIWSVAENFRFIKPLEYGAEKLREIGGQVVTFRSNFYTLIKDDDKYFNTEWRKVPQYQGGFLLDGGVHFVAGLRYMLAAVGEDIKYLAAFTSLQKKKLPPVDTLHGVAKTQNGAGILCLSYGTEYKSGVELEVVTDNGSVTWNGPTVTITMKSSSGEKAEQSKDFSYDSGVTAEVAAFGHSINAGKADPRQTPIEALKDLEALQKLLLSGESNGHVQSVEL</sequence>
<dbReference type="OrthoDB" id="64915at2759"/>
<feature type="domain" description="Gfo/Idh/MocA-like oxidoreductase N-terminal" evidence="1">
    <location>
        <begin position="2"/>
        <end position="124"/>
    </location>
</feature>
<reference evidence="3" key="1">
    <citation type="journal article" date="2020" name="Phytopathology">
        <title>Genome sequence of the chestnut blight fungus Cryphonectria parasitica EP155: A fundamental resource for an archetypical invasive plant pathogen.</title>
        <authorList>
            <person name="Crouch J.A."/>
            <person name="Dawe A."/>
            <person name="Aerts A."/>
            <person name="Barry K."/>
            <person name="Churchill A.C.L."/>
            <person name="Grimwood J."/>
            <person name="Hillman B."/>
            <person name="Milgroom M.G."/>
            <person name="Pangilinan J."/>
            <person name="Smith M."/>
            <person name="Salamov A."/>
            <person name="Schmutz J."/>
            <person name="Yadav J."/>
            <person name="Grigoriev I.V."/>
            <person name="Nuss D."/>
        </authorList>
    </citation>
    <scope>NUCLEOTIDE SEQUENCE</scope>
    <source>
        <strain evidence="3">EP155</strain>
    </source>
</reference>
<dbReference type="SUPFAM" id="SSF51735">
    <property type="entry name" value="NAD(P)-binding Rossmann-fold domains"/>
    <property type="match status" value="1"/>
</dbReference>
<evidence type="ECO:0000313" key="3">
    <source>
        <dbReference type="EMBL" id="KAF3762111.1"/>
    </source>
</evidence>
<protein>
    <submittedName>
        <fullName evidence="3">NAD(P)-binding protein</fullName>
    </submittedName>
</protein>
<dbReference type="Pfam" id="PF01408">
    <property type="entry name" value="GFO_IDH_MocA"/>
    <property type="match status" value="1"/>
</dbReference>
<dbReference type="Gene3D" id="3.40.50.720">
    <property type="entry name" value="NAD(P)-binding Rossmann-like Domain"/>
    <property type="match status" value="1"/>
</dbReference>
<evidence type="ECO:0000313" key="4">
    <source>
        <dbReference type="Proteomes" id="UP000803844"/>
    </source>
</evidence>
<keyword evidence="4" id="KW-1185">Reference proteome</keyword>
<evidence type="ECO:0000259" key="1">
    <source>
        <dbReference type="Pfam" id="PF01408"/>
    </source>
</evidence>
<dbReference type="EMBL" id="MU032350">
    <property type="protein sequence ID" value="KAF3762111.1"/>
    <property type="molecule type" value="Genomic_DNA"/>
</dbReference>
<dbReference type="GO" id="GO:0000166">
    <property type="term" value="F:nucleotide binding"/>
    <property type="evidence" value="ECO:0007669"/>
    <property type="project" value="InterPro"/>
</dbReference>
<dbReference type="InterPro" id="IPR004104">
    <property type="entry name" value="Gfo/Idh/MocA-like_OxRdtase_C"/>
</dbReference>
<evidence type="ECO:0000259" key="2">
    <source>
        <dbReference type="Pfam" id="PF02894"/>
    </source>
</evidence>
<dbReference type="SUPFAM" id="SSF55347">
    <property type="entry name" value="Glyceraldehyde-3-phosphate dehydrogenase-like, C-terminal domain"/>
    <property type="match status" value="1"/>
</dbReference>